<dbReference type="OrthoDB" id="3896938at2"/>
<gene>
    <name evidence="2" type="ORF">SAMN04487892_2113</name>
</gene>
<evidence type="ECO:0000313" key="2">
    <source>
        <dbReference type="EMBL" id="SDW68648.1"/>
    </source>
</evidence>
<evidence type="ECO:0000259" key="1">
    <source>
        <dbReference type="Pfam" id="PF08241"/>
    </source>
</evidence>
<keyword evidence="2" id="KW-0808">Transferase</keyword>
<dbReference type="STRING" id="1073328.SAMN05216294_0180"/>
<keyword evidence="2" id="KW-0489">Methyltransferase</keyword>
<feature type="domain" description="Methyltransferase type 11" evidence="1">
    <location>
        <begin position="115"/>
        <end position="166"/>
    </location>
</feature>
<name>A0A1H2VK80_9FLAO</name>
<dbReference type="GO" id="GO:0032259">
    <property type="term" value="P:methylation"/>
    <property type="evidence" value="ECO:0007669"/>
    <property type="project" value="UniProtKB-KW"/>
</dbReference>
<dbReference type="AlphaFoldDB" id="A0A1H2VK80"/>
<evidence type="ECO:0000313" key="3">
    <source>
        <dbReference type="Proteomes" id="UP000199592"/>
    </source>
</evidence>
<dbReference type="RefSeq" id="WP_090291748.1">
    <property type="nucleotide sequence ID" value="NZ_FNKI01000001.1"/>
</dbReference>
<dbReference type="CDD" id="cd02440">
    <property type="entry name" value="AdoMet_MTases"/>
    <property type="match status" value="1"/>
</dbReference>
<dbReference type="InterPro" id="IPR029063">
    <property type="entry name" value="SAM-dependent_MTases_sf"/>
</dbReference>
<organism evidence="2 3">
    <name type="scientific">Flagellimonas zhangzhouensis</name>
    <dbReference type="NCBI Taxonomy" id="1073328"/>
    <lineage>
        <taxon>Bacteria</taxon>
        <taxon>Pseudomonadati</taxon>
        <taxon>Bacteroidota</taxon>
        <taxon>Flavobacteriia</taxon>
        <taxon>Flavobacteriales</taxon>
        <taxon>Flavobacteriaceae</taxon>
        <taxon>Flagellimonas</taxon>
    </lineage>
</organism>
<accession>A0A1H2VK80</accession>
<keyword evidence="3" id="KW-1185">Reference proteome</keyword>
<dbReference type="SUPFAM" id="SSF53335">
    <property type="entry name" value="S-adenosyl-L-methionine-dependent methyltransferases"/>
    <property type="match status" value="1"/>
</dbReference>
<dbReference type="Proteomes" id="UP000199592">
    <property type="component" value="Unassembled WGS sequence"/>
</dbReference>
<dbReference type="InterPro" id="IPR013216">
    <property type="entry name" value="Methyltransf_11"/>
</dbReference>
<dbReference type="Pfam" id="PF08241">
    <property type="entry name" value="Methyltransf_11"/>
    <property type="match status" value="1"/>
</dbReference>
<dbReference type="EMBL" id="FNMY01000002">
    <property type="protein sequence ID" value="SDW68648.1"/>
    <property type="molecule type" value="Genomic_DNA"/>
</dbReference>
<proteinExistence type="predicted"/>
<sequence>MKNPRIFSLQEIRKRRKEKQFKGDKVVCCICNATYMEFGVFGKQNRPNAQCHNCGSLERHRLIWKYIQYKNLMEHTVRLLHFAPAKAFYKSFSALENLEYYPCDLYPNLYTYGGTVKIHKVDITEIPFEDNYFDLILCNHVLEHIENDHLAMNQLYRVMKPSGSGIFQVPLDYNREHTYEDFSITSKKGRLKAFGQKDHVRWYGQDYKDRLAKMGFQVTEDDYVSSFSVEEQFRFGLDPKEKIYLCKKPK</sequence>
<dbReference type="GO" id="GO:0008757">
    <property type="term" value="F:S-adenosylmethionine-dependent methyltransferase activity"/>
    <property type="evidence" value="ECO:0007669"/>
    <property type="project" value="InterPro"/>
</dbReference>
<dbReference type="Gene3D" id="3.40.50.150">
    <property type="entry name" value="Vaccinia Virus protein VP39"/>
    <property type="match status" value="1"/>
</dbReference>
<protein>
    <submittedName>
        <fullName evidence="2">Methyltransferase domain-containing protein</fullName>
    </submittedName>
</protein>
<reference evidence="3" key="1">
    <citation type="submission" date="2016-10" db="EMBL/GenBank/DDBJ databases">
        <authorList>
            <person name="Varghese N."/>
            <person name="Submissions S."/>
        </authorList>
    </citation>
    <scope>NUCLEOTIDE SEQUENCE [LARGE SCALE GENOMIC DNA]</scope>
    <source>
        <strain evidence="3">DSM 25030</strain>
    </source>
</reference>